<dbReference type="Proteomes" id="UP000617628">
    <property type="component" value="Unassembled WGS sequence"/>
</dbReference>
<keyword evidence="3" id="KW-1185">Reference proteome</keyword>
<proteinExistence type="predicted"/>
<dbReference type="EMBL" id="JAENIL010000011">
    <property type="protein sequence ID" value="MBK1876705.1"/>
    <property type="molecule type" value="Genomic_DNA"/>
</dbReference>
<name>A0A934RWD7_9BACT</name>
<accession>A0A934RWD7</accession>
<sequence>MPVTIRRATPEDAAIIAEFNIAMALETEGKVLAPATIRKGVHSLFEHPELGFYLVAELDGKIAASLMITTEWSDWRNGLFWWIQSVYVVPEARRQGLFTQLYRYVESLAADDSRICGFRLYVERENKGAQAVYRSLGMNETHYKLFETERNQ</sequence>
<dbReference type="InterPro" id="IPR000182">
    <property type="entry name" value="GNAT_dom"/>
</dbReference>
<dbReference type="Pfam" id="PF00583">
    <property type="entry name" value="Acetyltransf_1"/>
    <property type="match status" value="1"/>
</dbReference>
<organism evidence="2 3">
    <name type="scientific">Pelagicoccus mobilis</name>
    <dbReference type="NCBI Taxonomy" id="415221"/>
    <lineage>
        <taxon>Bacteria</taxon>
        <taxon>Pseudomonadati</taxon>
        <taxon>Verrucomicrobiota</taxon>
        <taxon>Opitutia</taxon>
        <taxon>Puniceicoccales</taxon>
        <taxon>Pelagicoccaceae</taxon>
        <taxon>Pelagicoccus</taxon>
    </lineage>
</organism>
<evidence type="ECO:0000313" key="2">
    <source>
        <dbReference type="EMBL" id="MBK1876705.1"/>
    </source>
</evidence>
<dbReference type="PROSITE" id="PS51186">
    <property type="entry name" value="GNAT"/>
    <property type="match status" value="1"/>
</dbReference>
<comment type="caution">
    <text evidence="2">The sequence shown here is derived from an EMBL/GenBank/DDBJ whole genome shotgun (WGS) entry which is preliminary data.</text>
</comment>
<evidence type="ECO:0000259" key="1">
    <source>
        <dbReference type="PROSITE" id="PS51186"/>
    </source>
</evidence>
<dbReference type="Gene3D" id="3.40.630.30">
    <property type="match status" value="1"/>
</dbReference>
<dbReference type="InterPro" id="IPR016181">
    <property type="entry name" value="Acyl_CoA_acyltransferase"/>
</dbReference>
<protein>
    <submittedName>
        <fullName evidence="2">GNAT family N-acetyltransferase</fullName>
    </submittedName>
</protein>
<feature type="domain" description="N-acetyltransferase" evidence="1">
    <location>
        <begin position="3"/>
        <end position="152"/>
    </location>
</feature>
<evidence type="ECO:0000313" key="3">
    <source>
        <dbReference type="Proteomes" id="UP000617628"/>
    </source>
</evidence>
<gene>
    <name evidence="2" type="ORF">JIN87_07485</name>
</gene>
<dbReference type="SUPFAM" id="SSF55729">
    <property type="entry name" value="Acyl-CoA N-acyltransferases (Nat)"/>
    <property type="match status" value="1"/>
</dbReference>
<reference evidence="2" key="1">
    <citation type="submission" date="2021-01" db="EMBL/GenBank/DDBJ databases">
        <title>Modified the classification status of verrucomicrobia.</title>
        <authorList>
            <person name="Feng X."/>
        </authorList>
    </citation>
    <scope>NUCLEOTIDE SEQUENCE</scope>
    <source>
        <strain evidence="2">KCTC 13126</strain>
    </source>
</reference>
<dbReference type="GO" id="GO:0016747">
    <property type="term" value="F:acyltransferase activity, transferring groups other than amino-acyl groups"/>
    <property type="evidence" value="ECO:0007669"/>
    <property type="project" value="InterPro"/>
</dbReference>
<dbReference type="RefSeq" id="WP_200354922.1">
    <property type="nucleotide sequence ID" value="NZ_JAENIL010000011.1"/>
</dbReference>
<dbReference type="CDD" id="cd04301">
    <property type="entry name" value="NAT_SF"/>
    <property type="match status" value="1"/>
</dbReference>
<dbReference type="AlphaFoldDB" id="A0A934RWD7"/>